<name>A0ABP5S166_9ACTN</name>
<proteinExistence type="predicted"/>
<evidence type="ECO:0000313" key="2">
    <source>
        <dbReference type="Proteomes" id="UP001500305"/>
    </source>
</evidence>
<reference evidence="2" key="1">
    <citation type="journal article" date="2019" name="Int. J. Syst. Evol. Microbiol.">
        <title>The Global Catalogue of Microorganisms (GCM) 10K type strain sequencing project: providing services to taxonomists for standard genome sequencing and annotation.</title>
        <authorList>
            <consortium name="The Broad Institute Genomics Platform"/>
            <consortium name="The Broad Institute Genome Sequencing Center for Infectious Disease"/>
            <person name="Wu L."/>
            <person name="Ma J."/>
        </authorList>
    </citation>
    <scope>NUCLEOTIDE SEQUENCE [LARGE SCALE GENOMIC DNA]</scope>
    <source>
        <strain evidence="2">JCM 7356</strain>
    </source>
</reference>
<gene>
    <name evidence="1" type="ORF">GCM10010430_78380</name>
</gene>
<organism evidence="1 2">
    <name type="scientific">Kitasatospora cystarginea</name>
    <dbReference type="NCBI Taxonomy" id="58350"/>
    <lineage>
        <taxon>Bacteria</taxon>
        <taxon>Bacillati</taxon>
        <taxon>Actinomycetota</taxon>
        <taxon>Actinomycetes</taxon>
        <taxon>Kitasatosporales</taxon>
        <taxon>Streptomycetaceae</taxon>
        <taxon>Kitasatospora</taxon>
    </lineage>
</organism>
<comment type="caution">
    <text evidence="1">The sequence shown here is derived from an EMBL/GenBank/DDBJ whole genome shotgun (WGS) entry which is preliminary data.</text>
</comment>
<keyword evidence="2" id="KW-1185">Reference proteome</keyword>
<evidence type="ECO:0000313" key="1">
    <source>
        <dbReference type="EMBL" id="GAA2280662.1"/>
    </source>
</evidence>
<dbReference type="Proteomes" id="UP001500305">
    <property type="component" value="Unassembled WGS sequence"/>
</dbReference>
<accession>A0ABP5S166</accession>
<protein>
    <submittedName>
        <fullName evidence="1">Uncharacterized protein</fullName>
    </submittedName>
</protein>
<dbReference type="EMBL" id="BAAATR010000078">
    <property type="protein sequence ID" value="GAA2280662.1"/>
    <property type="molecule type" value="Genomic_DNA"/>
</dbReference>
<sequence>MGEWLKGKPAASSAGISCLPREEVIVDSLTRDHLETLAGFLYDRIGRPRENGDQTCQVEPMRRMVCHAVTGLEAYLAASESPQGTLDYQQDTAGELWESLERIASRWRDQPAPTLAPPDRSTG</sequence>